<dbReference type="Pfam" id="PF03481">
    <property type="entry name" value="Sua5_C"/>
    <property type="match status" value="1"/>
</dbReference>
<dbReference type="EMBL" id="JQBS01000007">
    <property type="protein sequence ID" value="KRN57314.1"/>
    <property type="molecule type" value="Genomic_DNA"/>
</dbReference>
<dbReference type="SUPFAM" id="SSF55821">
    <property type="entry name" value="YrdC/RibB"/>
    <property type="match status" value="1"/>
</dbReference>
<dbReference type="InterPro" id="IPR038385">
    <property type="entry name" value="Sua5/YwlC_C"/>
</dbReference>
<evidence type="ECO:0000313" key="17">
    <source>
        <dbReference type="Proteomes" id="UP000051658"/>
    </source>
</evidence>
<evidence type="ECO:0000256" key="5">
    <source>
        <dbReference type="ARBA" id="ARBA00022490"/>
    </source>
</evidence>
<feature type="binding site" evidence="14">
    <location>
        <position position="30"/>
    </location>
    <ligand>
        <name>L-threonine</name>
        <dbReference type="ChEBI" id="CHEBI:57926"/>
    </ligand>
</feature>
<keyword evidence="9 13" id="KW-0547">Nucleotide-binding</keyword>
<evidence type="ECO:0000256" key="6">
    <source>
        <dbReference type="ARBA" id="ARBA00022679"/>
    </source>
</evidence>
<sequence>MKTQRFQKNQISNAADLLKAGELVAFPTETVYGLGADAMNEKAVQQVYLAKGRPSDNPLIVHIAEKKELNDLVEEVPTIAQQLMNCFWPGPLTLIFNAKEGVFAPTVTAGLTSVAIRMPNNSATLELIKKANTPLVGPSANTSGRPSPTTSEHVYHDLNGKIAGILEDGQTGLGLESTVLDITNPEQPMILRPGGITKEEIEKVIGSISIDQHLVGEKETPKAPGMKYTHYSPAEPVIIVDGDNPKWQEAINHYLALGEKVGLLANEERISYFQNQVSAVFSLGEKTNIKDASHYLYAGLRFFENTDATVILAEAYPSNDFGEAYMNRLEKSAGKKYF</sequence>
<evidence type="ECO:0000256" key="4">
    <source>
        <dbReference type="ARBA" id="ARBA00015492"/>
    </source>
</evidence>
<dbReference type="InterPro" id="IPR050156">
    <property type="entry name" value="TC-AMP_synthase_SUA5"/>
</dbReference>
<feature type="binding site" evidence="14">
    <location>
        <position position="57"/>
    </location>
    <ligand>
        <name>ATP</name>
        <dbReference type="ChEBI" id="CHEBI:30616"/>
    </ligand>
</feature>
<comment type="subcellular location">
    <subcellularLocation>
        <location evidence="1 13">Cytoplasm</location>
    </subcellularLocation>
</comment>
<evidence type="ECO:0000259" key="15">
    <source>
        <dbReference type="PROSITE" id="PS51163"/>
    </source>
</evidence>
<keyword evidence="8 13" id="KW-0548">Nucleotidyltransferase</keyword>
<evidence type="ECO:0000256" key="11">
    <source>
        <dbReference type="ARBA" id="ARBA00029774"/>
    </source>
</evidence>
<reference evidence="16 17" key="1">
    <citation type="journal article" date="2015" name="Genome Announc.">
        <title>Expanding the biotechnology potential of lactobacilli through comparative genomics of 213 strains and associated genera.</title>
        <authorList>
            <person name="Sun Z."/>
            <person name="Harris H.M."/>
            <person name="McCann A."/>
            <person name="Guo C."/>
            <person name="Argimon S."/>
            <person name="Zhang W."/>
            <person name="Yang X."/>
            <person name="Jeffery I.B."/>
            <person name="Cooney J.C."/>
            <person name="Kagawa T.F."/>
            <person name="Liu W."/>
            <person name="Song Y."/>
            <person name="Salvetti E."/>
            <person name="Wrobel A."/>
            <person name="Rasinkangas P."/>
            <person name="Parkhill J."/>
            <person name="Rea M.C."/>
            <person name="O'Sullivan O."/>
            <person name="Ritari J."/>
            <person name="Douillard F.P."/>
            <person name="Paul Ross R."/>
            <person name="Yang R."/>
            <person name="Briner A.E."/>
            <person name="Felis G.E."/>
            <person name="de Vos W.M."/>
            <person name="Barrangou R."/>
            <person name="Klaenhammer T.R."/>
            <person name="Caufield P.W."/>
            <person name="Cui Y."/>
            <person name="Zhang H."/>
            <person name="O'Toole P.W."/>
        </authorList>
    </citation>
    <scope>NUCLEOTIDE SEQUENCE [LARGE SCALE GENOMIC DNA]</scope>
    <source>
        <strain evidence="16 17">DSM 20623</strain>
    </source>
</reference>
<keyword evidence="10 13" id="KW-0067">ATP-binding</keyword>
<feature type="binding site" evidence="14">
    <location>
        <position position="117"/>
    </location>
    <ligand>
        <name>L-threonine</name>
        <dbReference type="ChEBI" id="CHEBI:57926"/>
    </ligand>
</feature>
<dbReference type="Proteomes" id="UP000051658">
    <property type="component" value="Unassembled WGS sequence"/>
</dbReference>
<dbReference type="GO" id="GO:0000049">
    <property type="term" value="F:tRNA binding"/>
    <property type="evidence" value="ECO:0007669"/>
    <property type="project" value="TreeGrafter"/>
</dbReference>
<dbReference type="PATRIC" id="fig|1449336.4.peg.300"/>
<feature type="binding site" evidence="14">
    <location>
        <position position="139"/>
    </location>
    <ligand>
        <name>ATP</name>
        <dbReference type="ChEBI" id="CHEBI:30616"/>
    </ligand>
</feature>
<dbReference type="InterPro" id="IPR006070">
    <property type="entry name" value="Sua5-like_dom"/>
</dbReference>
<dbReference type="GO" id="GO:0006450">
    <property type="term" value="P:regulation of translational fidelity"/>
    <property type="evidence" value="ECO:0007669"/>
    <property type="project" value="TreeGrafter"/>
</dbReference>
<name>A0A0R2HX11_CARDV</name>
<evidence type="ECO:0000313" key="16">
    <source>
        <dbReference type="EMBL" id="KRN57314.1"/>
    </source>
</evidence>
<dbReference type="PIRSF" id="PIRSF004930">
    <property type="entry name" value="Tln_factor_SUA5"/>
    <property type="match status" value="1"/>
</dbReference>
<organism evidence="16 17">
    <name type="scientific">Carnobacterium divergens DSM 20623</name>
    <dbReference type="NCBI Taxonomy" id="1449336"/>
    <lineage>
        <taxon>Bacteria</taxon>
        <taxon>Bacillati</taxon>
        <taxon>Bacillota</taxon>
        <taxon>Bacilli</taxon>
        <taxon>Lactobacillales</taxon>
        <taxon>Carnobacteriaceae</taxon>
        <taxon>Carnobacterium</taxon>
    </lineage>
</organism>
<dbReference type="eggNOG" id="COG0009">
    <property type="taxonomic scope" value="Bacteria"/>
</dbReference>
<feature type="binding site" evidence="14">
    <location>
        <position position="177"/>
    </location>
    <ligand>
        <name>L-threonine</name>
        <dbReference type="ChEBI" id="CHEBI:57926"/>
    </ligand>
</feature>
<dbReference type="FunFam" id="3.90.870.10:FF:000008">
    <property type="entry name" value="Threonylcarbamoyl-AMP synthase"/>
    <property type="match status" value="1"/>
</dbReference>
<feature type="domain" description="YrdC-like" evidence="15">
    <location>
        <begin position="8"/>
        <end position="196"/>
    </location>
</feature>
<evidence type="ECO:0000256" key="13">
    <source>
        <dbReference type="PIRNR" id="PIRNR004930"/>
    </source>
</evidence>
<keyword evidence="7 13" id="KW-0819">tRNA processing</keyword>
<accession>A0A0R2HX11</accession>
<dbReference type="PROSITE" id="PS51163">
    <property type="entry name" value="YRDC"/>
    <property type="match status" value="1"/>
</dbReference>
<proteinExistence type="inferred from homology"/>
<feature type="binding site" evidence="14">
    <location>
        <position position="147"/>
    </location>
    <ligand>
        <name>ATP</name>
        <dbReference type="ChEBI" id="CHEBI:30616"/>
    </ligand>
</feature>
<evidence type="ECO:0000256" key="7">
    <source>
        <dbReference type="ARBA" id="ARBA00022694"/>
    </source>
</evidence>
<dbReference type="GO" id="GO:0005737">
    <property type="term" value="C:cytoplasm"/>
    <property type="evidence" value="ECO:0007669"/>
    <property type="project" value="UniProtKB-SubCell"/>
</dbReference>
<evidence type="ECO:0000256" key="9">
    <source>
        <dbReference type="ARBA" id="ARBA00022741"/>
    </source>
</evidence>
<keyword evidence="17" id="KW-1185">Reference proteome</keyword>
<evidence type="ECO:0000256" key="1">
    <source>
        <dbReference type="ARBA" id="ARBA00004496"/>
    </source>
</evidence>
<dbReference type="InterPro" id="IPR010923">
    <property type="entry name" value="T(6)A37_SUA5"/>
</dbReference>
<feature type="binding site" evidence="14">
    <location>
        <position position="62"/>
    </location>
    <ligand>
        <name>L-threonine</name>
        <dbReference type="ChEBI" id="CHEBI:57926"/>
    </ligand>
</feature>
<dbReference type="RefSeq" id="WP_034571097.1">
    <property type="nucleotide sequence ID" value="NZ_JQBS01000007.1"/>
</dbReference>
<dbReference type="NCBIfam" id="TIGR00057">
    <property type="entry name" value="L-threonylcarbamoyladenylate synthase"/>
    <property type="match status" value="1"/>
</dbReference>
<dbReference type="EC" id="2.7.7.87" evidence="3 13"/>
<dbReference type="InterPro" id="IPR005145">
    <property type="entry name" value="Sua5_C"/>
</dbReference>
<dbReference type="PANTHER" id="PTHR17490:SF16">
    <property type="entry name" value="THREONYLCARBAMOYL-AMP SYNTHASE"/>
    <property type="match status" value="1"/>
</dbReference>
<dbReference type="AlphaFoldDB" id="A0A0R2HX11"/>
<protein>
    <recommendedName>
        <fullName evidence="4 13">Threonylcarbamoyl-AMP synthase</fullName>
        <shortName evidence="13">TC-AMP synthase</shortName>
        <ecNumber evidence="3 13">2.7.7.87</ecNumber>
    </recommendedName>
    <alternativeName>
        <fullName evidence="11 13">L-threonylcarbamoyladenylate synthase</fullName>
    </alternativeName>
</protein>
<gene>
    <name evidence="16" type="ORF">IV74_GL000295</name>
</gene>
<keyword evidence="5 13" id="KW-0963">Cytoplasm</keyword>
<dbReference type="PANTHER" id="PTHR17490">
    <property type="entry name" value="SUA5"/>
    <property type="match status" value="1"/>
</dbReference>
<comment type="catalytic activity">
    <reaction evidence="12 13">
        <text>L-threonine + hydrogencarbonate + ATP = L-threonylcarbamoyladenylate + diphosphate + H2O</text>
        <dbReference type="Rhea" id="RHEA:36407"/>
        <dbReference type="ChEBI" id="CHEBI:15377"/>
        <dbReference type="ChEBI" id="CHEBI:17544"/>
        <dbReference type="ChEBI" id="CHEBI:30616"/>
        <dbReference type="ChEBI" id="CHEBI:33019"/>
        <dbReference type="ChEBI" id="CHEBI:57926"/>
        <dbReference type="ChEBI" id="CHEBI:73682"/>
        <dbReference type="EC" id="2.7.7.87"/>
    </reaction>
</comment>
<dbReference type="Gene3D" id="3.40.50.11030">
    <property type="entry name" value="Threonylcarbamoyl-AMP synthase, C-terminal domain"/>
    <property type="match status" value="1"/>
</dbReference>
<dbReference type="Gene3D" id="3.90.870.10">
    <property type="entry name" value="DHBP synthase"/>
    <property type="match status" value="1"/>
</dbReference>
<dbReference type="GO" id="GO:0005524">
    <property type="term" value="F:ATP binding"/>
    <property type="evidence" value="ECO:0007669"/>
    <property type="project" value="UniProtKB-UniRule"/>
</dbReference>
<feature type="binding site" evidence="14">
    <location>
        <position position="192"/>
    </location>
    <ligand>
        <name>ATP</name>
        <dbReference type="ChEBI" id="CHEBI:30616"/>
    </ligand>
</feature>
<dbReference type="GeneID" id="89588292"/>
<feature type="binding site" evidence="14">
    <location>
        <position position="231"/>
    </location>
    <ligand>
        <name>ATP</name>
        <dbReference type="ChEBI" id="CHEBI:30616"/>
    </ligand>
</feature>
<feature type="binding site" evidence="14">
    <location>
        <position position="53"/>
    </location>
    <ligand>
        <name>ATP</name>
        <dbReference type="ChEBI" id="CHEBI:30616"/>
    </ligand>
</feature>
<evidence type="ECO:0000256" key="14">
    <source>
        <dbReference type="PIRSR" id="PIRSR004930-1"/>
    </source>
</evidence>
<dbReference type="InterPro" id="IPR017945">
    <property type="entry name" value="DHBP_synth_RibB-like_a/b_dom"/>
</dbReference>
<dbReference type="GO" id="GO:0003725">
    <property type="term" value="F:double-stranded RNA binding"/>
    <property type="evidence" value="ECO:0007669"/>
    <property type="project" value="UniProtKB-UniRule"/>
</dbReference>
<comment type="caution">
    <text evidence="16">The sequence shown here is derived from an EMBL/GenBank/DDBJ whole genome shotgun (WGS) entry which is preliminary data.</text>
</comment>
<dbReference type="GO" id="GO:0008033">
    <property type="term" value="P:tRNA processing"/>
    <property type="evidence" value="ECO:0007669"/>
    <property type="project" value="UniProtKB-KW"/>
</dbReference>
<comment type="function">
    <text evidence="13">Required for the formation of a threonylcarbamoyl group on adenosine at position 37 (t(6)A37) in tRNAs that read codons beginning with adenine.</text>
</comment>
<comment type="similarity">
    <text evidence="2 13">Belongs to the SUA5 family.</text>
</comment>
<evidence type="ECO:0000256" key="2">
    <source>
        <dbReference type="ARBA" id="ARBA00007663"/>
    </source>
</evidence>
<evidence type="ECO:0000256" key="10">
    <source>
        <dbReference type="ARBA" id="ARBA00022840"/>
    </source>
</evidence>
<evidence type="ECO:0000256" key="3">
    <source>
        <dbReference type="ARBA" id="ARBA00012584"/>
    </source>
</evidence>
<keyword evidence="6 13" id="KW-0808">Transferase</keyword>
<evidence type="ECO:0000256" key="8">
    <source>
        <dbReference type="ARBA" id="ARBA00022695"/>
    </source>
</evidence>
<dbReference type="GO" id="GO:0061710">
    <property type="term" value="F:L-threonylcarbamoyladenylate synthase"/>
    <property type="evidence" value="ECO:0007669"/>
    <property type="project" value="UniProtKB-EC"/>
</dbReference>
<evidence type="ECO:0000256" key="12">
    <source>
        <dbReference type="ARBA" id="ARBA00048366"/>
    </source>
</evidence>
<dbReference type="Pfam" id="PF01300">
    <property type="entry name" value="Sua5_yciO_yrdC"/>
    <property type="match status" value="1"/>
</dbReference>